<name>A0AAV6TXE8_9ARAC</name>
<accession>A0AAV6TXE8</accession>
<dbReference type="Gene3D" id="3.40.50.300">
    <property type="entry name" value="P-loop containing nucleotide triphosphate hydrolases"/>
    <property type="match status" value="1"/>
</dbReference>
<proteinExistence type="predicted"/>
<dbReference type="GO" id="GO:0019079">
    <property type="term" value="P:viral genome replication"/>
    <property type="evidence" value="ECO:0007669"/>
    <property type="project" value="InterPro"/>
</dbReference>
<dbReference type="Proteomes" id="UP000827092">
    <property type="component" value="Unassembled WGS sequence"/>
</dbReference>
<dbReference type="Pfam" id="PF01057">
    <property type="entry name" value="Parvo_NS1"/>
    <property type="match status" value="1"/>
</dbReference>
<comment type="caution">
    <text evidence="2">The sequence shown here is derived from an EMBL/GenBank/DDBJ whole genome shotgun (WGS) entry which is preliminary data.</text>
</comment>
<keyword evidence="3" id="KW-1185">Reference proteome</keyword>
<evidence type="ECO:0000313" key="3">
    <source>
        <dbReference type="Proteomes" id="UP000827092"/>
    </source>
</evidence>
<dbReference type="InterPro" id="IPR027417">
    <property type="entry name" value="P-loop_NTPase"/>
</dbReference>
<dbReference type="EMBL" id="JAFNEN010000849">
    <property type="protein sequence ID" value="KAG8176787.1"/>
    <property type="molecule type" value="Genomic_DNA"/>
</dbReference>
<dbReference type="AlphaFoldDB" id="A0AAV6TXE8"/>
<reference evidence="2 3" key="1">
    <citation type="journal article" date="2022" name="Nat. Ecol. Evol.">
        <title>A masculinizing supergene underlies an exaggerated male reproductive morph in a spider.</title>
        <authorList>
            <person name="Hendrickx F."/>
            <person name="De Corte Z."/>
            <person name="Sonet G."/>
            <person name="Van Belleghem S.M."/>
            <person name="Kostlbacher S."/>
            <person name="Vangestel C."/>
        </authorList>
    </citation>
    <scope>NUCLEOTIDE SEQUENCE [LARGE SCALE GENOMIC DNA]</scope>
    <source>
        <strain evidence="2">W744_W776</strain>
    </source>
</reference>
<sequence>MTMNKATQIPEVFDIEDDSYTILRSLLTAKTLMDIPATVPIDIPATVPIDIPATVPIDIPATVPMDIPATVPMDIPATVPIDIPATVPTSDVKLLTELMDIPATEQMDMPANEPTSDVELTELMVESQLESNFPRLELLNLIMALQIKLKKLRLPTQLIMLHFYIQRIGYEDPINAHLVPIPPADEGAVRSFLADFEETLRGGNGTDDIRVGGSLGELSPADFERQRRIYLEEIVSRIRFANIGERRRLVSDVIAPRDANEIGSILAWLGTSVASFTGFFFIYSVHDGNHIHVLHDCSFSNGTCRCRWRQQSRVAASIRRRLGKKSIFVRNVGQASWHDILSYYVFQQGIQGPTVFLGGTKSPLPVQIANIRHSGVGYTSELVEAQVSGDGCALRGELTSPEDASAHSELLLERPQKTRGKFGKICQKTQVYLKKYYPVPCESIRTLLSPQSSEFDIDFFDPQKEKVIAAAIEVFKQEWLTLKLRDFYHLLEGKLPTFYANNPDPFVYYLDREIFFWDNVVAIASNVGHIGRINNRTNNFALQDCCSRRIIFGNELNMEPDAMNDFKKLCEGSALNVRVKHCADRIVFKTPTLILTNDPLEICTDPAFKDIRVKHLKWRKAPFLKDIPKKTYPMAFFDILDFYDIKF</sequence>
<feature type="domain" description="Parvovirus non-structural protein 1 helicase" evidence="1">
    <location>
        <begin position="522"/>
        <end position="600"/>
    </location>
</feature>
<dbReference type="SUPFAM" id="SSF52540">
    <property type="entry name" value="P-loop containing nucleoside triphosphate hydrolases"/>
    <property type="match status" value="1"/>
</dbReference>
<protein>
    <recommendedName>
        <fullName evidence="1">Parvovirus non-structural protein 1 helicase domain-containing protein</fullName>
    </recommendedName>
</protein>
<evidence type="ECO:0000313" key="2">
    <source>
        <dbReference type="EMBL" id="KAG8176787.1"/>
    </source>
</evidence>
<evidence type="ECO:0000259" key="1">
    <source>
        <dbReference type="Pfam" id="PF01057"/>
    </source>
</evidence>
<organism evidence="2 3">
    <name type="scientific">Oedothorax gibbosus</name>
    <dbReference type="NCBI Taxonomy" id="931172"/>
    <lineage>
        <taxon>Eukaryota</taxon>
        <taxon>Metazoa</taxon>
        <taxon>Ecdysozoa</taxon>
        <taxon>Arthropoda</taxon>
        <taxon>Chelicerata</taxon>
        <taxon>Arachnida</taxon>
        <taxon>Araneae</taxon>
        <taxon>Araneomorphae</taxon>
        <taxon>Entelegynae</taxon>
        <taxon>Araneoidea</taxon>
        <taxon>Linyphiidae</taxon>
        <taxon>Erigoninae</taxon>
        <taxon>Oedothorax</taxon>
    </lineage>
</organism>
<gene>
    <name evidence="2" type="ORF">JTE90_003415</name>
</gene>
<dbReference type="InterPro" id="IPR001257">
    <property type="entry name" value="Parvovirus_NS1_helicase"/>
</dbReference>